<dbReference type="PROSITE" id="PS50043">
    <property type="entry name" value="HTH_LUXR_2"/>
    <property type="match status" value="1"/>
</dbReference>
<dbReference type="CDD" id="cd06170">
    <property type="entry name" value="LuxR_C_like"/>
    <property type="match status" value="1"/>
</dbReference>
<keyword evidence="3" id="KW-0732">Signal</keyword>
<keyword evidence="2" id="KW-1133">Transmembrane helix</keyword>
<protein>
    <submittedName>
        <fullName evidence="5">Regulator</fullName>
    </submittedName>
</protein>
<dbReference type="Pfam" id="PF00196">
    <property type="entry name" value="GerE"/>
    <property type="match status" value="1"/>
</dbReference>
<dbReference type="Gene3D" id="1.10.10.10">
    <property type="entry name" value="Winged helix-like DNA-binding domain superfamily/Winged helix DNA-binding domain"/>
    <property type="match status" value="1"/>
</dbReference>
<dbReference type="Gene3D" id="2.60.40.10">
    <property type="entry name" value="Immunoglobulins"/>
    <property type="match status" value="1"/>
</dbReference>
<organism evidence="5 6">
    <name type="scientific">Carboxylicivirga linearis</name>
    <dbReference type="NCBI Taxonomy" id="1628157"/>
    <lineage>
        <taxon>Bacteria</taxon>
        <taxon>Pseudomonadati</taxon>
        <taxon>Bacteroidota</taxon>
        <taxon>Bacteroidia</taxon>
        <taxon>Marinilabiliales</taxon>
        <taxon>Marinilabiliaceae</taxon>
        <taxon>Carboxylicivirga</taxon>
    </lineage>
</organism>
<evidence type="ECO:0000313" key="5">
    <source>
        <dbReference type="EMBL" id="MBS2100585.1"/>
    </source>
</evidence>
<keyword evidence="6" id="KW-1185">Reference proteome</keyword>
<feature type="coiled-coil region" evidence="1">
    <location>
        <begin position="794"/>
        <end position="840"/>
    </location>
</feature>
<sequence length="971" mass="113173">MKRSNIYRFSFFLYILSLFSQLSFAQKVGLPEIEYFNRRQYGAGTQNWGISQNDNDFLYFANNDGVVEFDGVSWQLHREESPFVIRSVECIDDRIYVGLFNKIGYYQYDDSLRHLVFHSYPLNDELQKSGDFWNIHQWNNKVVFQSENNLCFFEDDQLVNTISAKTRYSSSYIVNGLLLVHDESDGLKEVRGDKAYRVSGGDVFKDKMINSVMSLSDDKIVIGTMTDGLYIWDMNTIKPWNIPANEMLTNANIFSGTSYKDDFLVFGTIQSGIVILNKKGDIVMHVDKDKGLNNNTVLSVFVDKEGNIWGGLDNGIVRLNFNSSITFLQGYYDIGTGYVIKNYEGEYYMGTNQALFTIDEKTLHNPLKTRKDFKKIANSEGQVWSLYKEGNQILCGHNLGVFEVEGNNARLITPPVIKGAWLFKPVPNRSNLMLVGTYSGLLLLEKSDSRWKYKWKIEGFEISSRFMEWDKEGNLWITHGSEGIFKLNFDVDFKKVLLSKKFSFDDVDNNSEDAIVTKVADDCLFVGNQGMYNYNLKTKTFERYVKWDHFFEKGEFPKIVYLDDFQNLWYFHYGMVGVLRHMEDATYKKIDFPFKVLHNKLVNSFESILVPNNNETFFGVEDGFAHYLVDEVKNYRRPFKINIRSFKGVTDTIPFLLNQTDDHKAQQSVVPVYEFKNNSFTVQYAASYYEDNEVVYSSYLKGVDVSFTQWSNRTMREFTKLKEGSYDFVVKAKNRYGVQTSPITFSFVVLPPWYRTLTARVVYLVLILGITLTVFLIFNKRLEISRTKEKLKQRELFKEKEEALQKEALRAEKEMIKMRNEKLRNEMVHKEKELANSTMNIIRKNEFLSSLKLQLKKLKSISDKSELESKIQGLIRKIDKDLDSESYWEVFEMHLEQVHESFLDRLKEVHPDLTPREQKLAAYIRMGMSSKEIASLMNITSRAVENNRYKLRQKLNIGQGENLGRYISNLK</sequence>
<name>A0ABS5K0F1_9BACT</name>
<dbReference type="RefSeq" id="WP_212218722.1">
    <property type="nucleotide sequence ID" value="NZ_JAGUCO010000025.1"/>
</dbReference>
<keyword evidence="2" id="KW-0472">Membrane</keyword>
<dbReference type="SUPFAM" id="SSF50998">
    <property type="entry name" value="Quinoprotein alcohol dehydrogenase-like"/>
    <property type="match status" value="1"/>
</dbReference>
<reference evidence="5 6" key="1">
    <citation type="journal article" date="2015" name="Int. J. Syst. Evol. Microbiol.">
        <title>Carboxylicivirga linearis sp. nov., isolated from a sea cucumber culture pond.</title>
        <authorList>
            <person name="Wang F.Q."/>
            <person name="Zhou Y.X."/>
            <person name="Lin X.Z."/>
            <person name="Chen G.J."/>
            <person name="Du Z.J."/>
        </authorList>
    </citation>
    <scope>NUCLEOTIDE SEQUENCE [LARGE SCALE GENOMIC DNA]</scope>
    <source>
        <strain evidence="5 6">FB218</strain>
    </source>
</reference>
<evidence type="ECO:0000259" key="4">
    <source>
        <dbReference type="PROSITE" id="PS50043"/>
    </source>
</evidence>
<feature type="signal peptide" evidence="3">
    <location>
        <begin position="1"/>
        <end position="25"/>
    </location>
</feature>
<dbReference type="SMART" id="SM00421">
    <property type="entry name" value="HTH_LUXR"/>
    <property type="match status" value="1"/>
</dbReference>
<evidence type="ECO:0000313" key="6">
    <source>
        <dbReference type="Proteomes" id="UP000708576"/>
    </source>
</evidence>
<dbReference type="InterPro" id="IPR015943">
    <property type="entry name" value="WD40/YVTN_repeat-like_dom_sf"/>
</dbReference>
<gene>
    <name evidence="5" type="ORF">KEM10_20030</name>
</gene>
<comment type="caution">
    <text evidence="5">The sequence shown here is derived from an EMBL/GenBank/DDBJ whole genome shotgun (WGS) entry which is preliminary data.</text>
</comment>
<evidence type="ECO:0000256" key="2">
    <source>
        <dbReference type="SAM" id="Phobius"/>
    </source>
</evidence>
<dbReference type="InterPro" id="IPR016032">
    <property type="entry name" value="Sig_transdc_resp-reg_C-effctor"/>
</dbReference>
<dbReference type="EMBL" id="JAGUCO010000025">
    <property type="protein sequence ID" value="MBS2100585.1"/>
    <property type="molecule type" value="Genomic_DNA"/>
</dbReference>
<dbReference type="Gene3D" id="2.130.10.10">
    <property type="entry name" value="YVTN repeat-like/Quinoprotein amine dehydrogenase"/>
    <property type="match status" value="2"/>
</dbReference>
<feature type="domain" description="HTH luxR-type" evidence="4">
    <location>
        <begin position="906"/>
        <end position="971"/>
    </location>
</feature>
<accession>A0ABS5K0F1</accession>
<dbReference type="Proteomes" id="UP000708576">
    <property type="component" value="Unassembled WGS sequence"/>
</dbReference>
<dbReference type="InterPro" id="IPR000792">
    <property type="entry name" value="Tscrpt_reg_LuxR_C"/>
</dbReference>
<feature type="transmembrane region" description="Helical" evidence="2">
    <location>
        <begin position="761"/>
        <end position="778"/>
    </location>
</feature>
<evidence type="ECO:0000256" key="1">
    <source>
        <dbReference type="SAM" id="Coils"/>
    </source>
</evidence>
<evidence type="ECO:0000256" key="3">
    <source>
        <dbReference type="SAM" id="SignalP"/>
    </source>
</evidence>
<dbReference type="InterPro" id="IPR036388">
    <property type="entry name" value="WH-like_DNA-bd_sf"/>
</dbReference>
<keyword evidence="1" id="KW-0175">Coiled coil</keyword>
<dbReference type="InterPro" id="IPR011047">
    <property type="entry name" value="Quinoprotein_ADH-like_sf"/>
</dbReference>
<dbReference type="SUPFAM" id="SSF46894">
    <property type="entry name" value="C-terminal effector domain of the bipartite response regulators"/>
    <property type="match status" value="1"/>
</dbReference>
<dbReference type="InterPro" id="IPR013783">
    <property type="entry name" value="Ig-like_fold"/>
</dbReference>
<keyword evidence="2" id="KW-0812">Transmembrane</keyword>
<proteinExistence type="predicted"/>
<feature type="chain" id="PRO_5046976697" evidence="3">
    <location>
        <begin position="26"/>
        <end position="971"/>
    </location>
</feature>